<feature type="transmembrane region" description="Helical" evidence="5">
    <location>
        <begin position="12"/>
        <end position="32"/>
    </location>
</feature>
<sequence>AAAASELAVTVHFPLTATVCVLAGAAAARWFVPDGAPADRVLARPGRGLVVLGLVAFCAFLVDGTAYQWSAVHLRADRAAAAGAAAAAFTVFALGVAIGRLVTSRLLVRFGRAWAVRAAGAVVAAGMVLVMALPSVPASLAGWGVVGLGVSALAPVVLGAAPAASGLQAPSAIAAVTTVGYLGSFTGPLVIGTLAGLSSLTAAFGVVAVAGLAVVLLAGHLPSAGEPRRRG</sequence>
<keyword evidence="2 5" id="KW-0812">Transmembrane</keyword>
<dbReference type="RefSeq" id="WP_131901365.1">
    <property type="nucleotide sequence ID" value="NZ_SMKZ01000072.1"/>
</dbReference>
<accession>A0A4V2YZS3</accession>
<dbReference type="InterPro" id="IPR051788">
    <property type="entry name" value="MFS_Transporter"/>
</dbReference>
<dbReference type="InParanoid" id="A0A4V2YZS3"/>
<feature type="transmembrane region" description="Helical" evidence="5">
    <location>
        <begin position="79"/>
        <end position="102"/>
    </location>
</feature>
<keyword evidence="4 5" id="KW-0472">Membrane</keyword>
<comment type="subcellular location">
    <subcellularLocation>
        <location evidence="1">Cell membrane</location>
        <topology evidence="1">Multi-pass membrane protein</topology>
    </subcellularLocation>
</comment>
<evidence type="ECO:0000256" key="4">
    <source>
        <dbReference type="ARBA" id="ARBA00023136"/>
    </source>
</evidence>
<dbReference type="AlphaFoldDB" id="A0A4V2YZS3"/>
<dbReference type="InterPro" id="IPR011701">
    <property type="entry name" value="MFS"/>
</dbReference>
<evidence type="ECO:0000313" key="7">
    <source>
        <dbReference type="EMBL" id="TDD97767.1"/>
    </source>
</evidence>
<name>A0A4V2YZS3_9ACTN</name>
<gene>
    <name evidence="7" type="ORF">E1269_29400</name>
</gene>
<feature type="transmembrane region" description="Helical" evidence="5">
    <location>
        <begin position="140"/>
        <end position="161"/>
    </location>
</feature>
<dbReference type="EMBL" id="SMKZ01000072">
    <property type="protein sequence ID" value="TDD97767.1"/>
    <property type="molecule type" value="Genomic_DNA"/>
</dbReference>
<dbReference type="GO" id="GO:0005886">
    <property type="term" value="C:plasma membrane"/>
    <property type="evidence" value="ECO:0007669"/>
    <property type="project" value="UniProtKB-SubCell"/>
</dbReference>
<dbReference type="PROSITE" id="PS50850">
    <property type="entry name" value="MFS"/>
    <property type="match status" value="1"/>
</dbReference>
<protein>
    <submittedName>
        <fullName evidence="7">MFS transporter</fullName>
    </submittedName>
</protein>
<dbReference type="SUPFAM" id="SSF103473">
    <property type="entry name" value="MFS general substrate transporter"/>
    <property type="match status" value="1"/>
</dbReference>
<reference evidence="7 8" key="1">
    <citation type="submission" date="2019-03" db="EMBL/GenBank/DDBJ databases">
        <title>Draft genome sequences of novel Actinobacteria.</title>
        <authorList>
            <person name="Sahin N."/>
            <person name="Ay H."/>
            <person name="Saygin H."/>
        </authorList>
    </citation>
    <scope>NUCLEOTIDE SEQUENCE [LARGE SCALE GENOMIC DNA]</scope>
    <source>
        <strain evidence="7 8">5K138</strain>
    </source>
</reference>
<keyword evidence="3 5" id="KW-1133">Transmembrane helix</keyword>
<proteinExistence type="predicted"/>
<feature type="transmembrane region" description="Helical" evidence="5">
    <location>
        <begin position="173"/>
        <end position="194"/>
    </location>
</feature>
<dbReference type="InterPro" id="IPR036259">
    <property type="entry name" value="MFS_trans_sf"/>
</dbReference>
<evidence type="ECO:0000256" key="5">
    <source>
        <dbReference type="SAM" id="Phobius"/>
    </source>
</evidence>
<dbReference type="InterPro" id="IPR020846">
    <property type="entry name" value="MFS_dom"/>
</dbReference>
<evidence type="ECO:0000259" key="6">
    <source>
        <dbReference type="PROSITE" id="PS50850"/>
    </source>
</evidence>
<organism evidence="7 8">
    <name type="scientific">Jiangella asiatica</name>
    <dbReference type="NCBI Taxonomy" id="2530372"/>
    <lineage>
        <taxon>Bacteria</taxon>
        <taxon>Bacillati</taxon>
        <taxon>Actinomycetota</taxon>
        <taxon>Actinomycetes</taxon>
        <taxon>Jiangellales</taxon>
        <taxon>Jiangellaceae</taxon>
        <taxon>Jiangella</taxon>
    </lineage>
</organism>
<dbReference type="Gene3D" id="1.20.1250.20">
    <property type="entry name" value="MFS general substrate transporter like domains"/>
    <property type="match status" value="1"/>
</dbReference>
<comment type="caution">
    <text evidence="7">The sequence shown here is derived from an EMBL/GenBank/DDBJ whole genome shotgun (WGS) entry which is preliminary data.</text>
</comment>
<feature type="transmembrane region" description="Helical" evidence="5">
    <location>
        <begin position="200"/>
        <end position="221"/>
    </location>
</feature>
<dbReference type="Pfam" id="PF07690">
    <property type="entry name" value="MFS_1"/>
    <property type="match status" value="1"/>
</dbReference>
<evidence type="ECO:0000256" key="3">
    <source>
        <dbReference type="ARBA" id="ARBA00022989"/>
    </source>
</evidence>
<feature type="transmembrane region" description="Helical" evidence="5">
    <location>
        <begin position="114"/>
        <end position="134"/>
    </location>
</feature>
<dbReference type="PANTHER" id="PTHR23514">
    <property type="entry name" value="BYPASS OF STOP CODON PROTEIN 6"/>
    <property type="match status" value="1"/>
</dbReference>
<evidence type="ECO:0000256" key="1">
    <source>
        <dbReference type="ARBA" id="ARBA00004651"/>
    </source>
</evidence>
<dbReference type="Proteomes" id="UP000294739">
    <property type="component" value="Unassembled WGS sequence"/>
</dbReference>
<evidence type="ECO:0000313" key="8">
    <source>
        <dbReference type="Proteomes" id="UP000294739"/>
    </source>
</evidence>
<dbReference type="PANTHER" id="PTHR23514:SF13">
    <property type="entry name" value="INNER MEMBRANE PROTEIN YBJJ"/>
    <property type="match status" value="1"/>
</dbReference>
<keyword evidence="8" id="KW-1185">Reference proteome</keyword>
<dbReference type="OrthoDB" id="151222at2"/>
<feature type="non-terminal residue" evidence="7">
    <location>
        <position position="1"/>
    </location>
</feature>
<evidence type="ECO:0000256" key="2">
    <source>
        <dbReference type="ARBA" id="ARBA00022692"/>
    </source>
</evidence>
<dbReference type="GO" id="GO:0022857">
    <property type="term" value="F:transmembrane transporter activity"/>
    <property type="evidence" value="ECO:0007669"/>
    <property type="project" value="InterPro"/>
</dbReference>
<feature type="transmembrane region" description="Helical" evidence="5">
    <location>
        <begin position="48"/>
        <end position="67"/>
    </location>
</feature>
<feature type="domain" description="Major facilitator superfamily (MFS) profile" evidence="6">
    <location>
        <begin position="49"/>
        <end position="231"/>
    </location>
</feature>